<proteinExistence type="inferred from homology"/>
<evidence type="ECO:0000256" key="4">
    <source>
        <dbReference type="ARBA" id="ARBA00022475"/>
    </source>
</evidence>
<feature type="transmembrane region" description="Helical" evidence="8">
    <location>
        <begin position="42"/>
        <end position="61"/>
    </location>
</feature>
<evidence type="ECO:0000256" key="6">
    <source>
        <dbReference type="ARBA" id="ARBA00022989"/>
    </source>
</evidence>
<evidence type="ECO:0000313" key="10">
    <source>
        <dbReference type="Proteomes" id="UP001549320"/>
    </source>
</evidence>
<gene>
    <name evidence="9" type="ORF">ABIE13_002164</name>
</gene>
<feature type="transmembrane region" description="Helical" evidence="8">
    <location>
        <begin position="218"/>
        <end position="234"/>
    </location>
</feature>
<comment type="subcellular location">
    <subcellularLocation>
        <location evidence="1">Cell membrane</location>
        <topology evidence="1">Multi-pass membrane protein</topology>
    </subcellularLocation>
</comment>
<keyword evidence="7 8" id="KW-0472">Membrane</keyword>
<comment type="caution">
    <text evidence="9">The sequence shown here is derived from an EMBL/GenBank/DDBJ whole genome shotgun (WGS) entry which is preliminary data.</text>
</comment>
<evidence type="ECO:0000313" key="9">
    <source>
        <dbReference type="EMBL" id="MET4577053.1"/>
    </source>
</evidence>
<sequence>MSMPVPPGMKPRGRVGSWLSRRVDAFSRIARHPLYWVGAREMAGVSVGLTAWSFMTGVAMVKSGMSLTEAVLMSLLVYAGSAQLAAIPLIAAGAPIWVILATAFCVNLRFVVFSLHLRDYFMFLPRLKRLHLGYFTGDVTYVLFTSRFSHPAQTENQQRAQMAYLWGGNITNWAAWQSMSLLGIFVGNAFPARWGLEFAGILALLGMACSLASTRLRVLSAVVAGAAAVTVYGLPYRLNIVAAIAVAVAVCLLLEPYSRIPPRRPSTTPDDGEQKNG</sequence>
<accession>A0ABV2Q854</accession>
<dbReference type="PANTHER" id="PTHR34979">
    <property type="entry name" value="INNER MEMBRANE PROTEIN YGAZ"/>
    <property type="match status" value="1"/>
</dbReference>
<evidence type="ECO:0000256" key="2">
    <source>
        <dbReference type="ARBA" id="ARBA00010735"/>
    </source>
</evidence>
<dbReference type="PANTHER" id="PTHR34979:SF1">
    <property type="entry name" value="INNER MEMBRANE PROTEIN YGAZ"/>
    <property type="match status" value="1"/>
</dbReference>
<reference evidence="9 10" key="1">
    <citation type="submission" date="2024-06" db="EMBL/GenBank/DDBJ databases">
        <title>Sorghum-associated microbial communities from plants grown in Nebraska, USA.</title>
        <authorList>
            <person name="Schachtman D."/>
        </authorList>
    </citation>
    <scope>NUCLEOTIDE SEQUENCE [LARGE SCALE GENOMIC DNA]</scope>
    <source>
        <strain evidence="9 10">2709</strain>
    </source>
</reference>
<dbReference type="Proteomes" id="UP001549320">
    <property type="component" value="Unassembled WGS sequence"/>
</dbReference>
<keyword evidence="4" id="KW-1003">Cell membrane</keyword>
<evidence type="ECO:0000256" key="5">
    <source>
        <dbReference type="ARBA" id="ARBA00022692"/>
    </source>
</evidence>
<keyword evidence="6 8" id="KW-1133">Transmembrane helix</keyword>
<dbReference type="Pfam" id="PF03591">
    <property type="entry name" value="AzlC"/>
    <property type="match status" value="1"/>
</dbReference>
<comment type="similarity">
    <text evidence="2">Belongs to the AzlC family.</text>
</comment>
<feature type="transmembrane region" description="Helical" evidence="8">
    <location>
        <begin position="163"/>
        <end position="186"/>
    </location>
</feature>
<evidence type="ECO:0000256" key="3">
    <source>
        <dbReference type="ARBA" id="ARBA00022448"/>
    </source>
</evidence>
<dbReference type="InterPro" id="IPR011606">
    <property type="entry name" value="Brnchd-chn_aa_trnsp_permease"/>
</dbReference>
<organism evidence="9 10">
    <name type="scientific">Ottowia thiooxydans</name>
    <dbReference type="NCBI Taxonomy" id="219182"/>
    <lineage>
        <taxon>Bacteria</taxon>
        <taxon>Pseudomonadati</taxon>
        <taxon>Pseudomonadota</taxon>
        <taxon>Betaproteobacteria</taxon>
        <taxon>Burkholderiales</taxon>
        <taxon>Comamonadaceae</taxon>
        <taxon>Ottowia</taxon>
    </lineage>
</organism>
<feature type="transmembrane region" description="Helical" evidence="8">
    <location>
        <begin position="70"/>
        <end position="90"/>
    </location>
</feature>
<evidence type="ECO:0000256" key="1">
    <source>
        <dbReference type="ARBA" id="ARBA00004651"/>
    </source>
</evidence>
<feature type="transmembrane region" description="Helical" evidence="8">
    <location>
        <begin position="96"/>
        <end position="117"/>
    </location>
</feature>
<evidence type="ECO:0000256" key="8">
    <source>
        <dbReference type="SAM" id="Phobius"/>
    </source>
</evidence>
<keyword evidence="3" id="KW-0813">Transport</keyword>
<dbReference type="EMBL" id="JBEPSH010000004">
    <property type="protein sequence ID" value="MET4577053.1"/>
    <property type="molecule type" value="Genomic_DNA"/>
</dbReference>
<feature type="transmembrane region" description="Helical" evidence="8">
    <location>
        <begin position="192"/>
        <end position="211"/>
    </location>
</feature>
<evidence type="ECO:0000256" key="7">
    <source>
        <dbReference type="ARBA" id="ARBA00023136"/>
    </source>
</evidence>
<protein>
    <submittedName>
        <fullName evidence="9">Branched-subunit amino acid permease</fullName>
    </submittedName>
</protein>
<keyword evidence="10" id="KW-1185">Reference proteome</keyword>
<keyword evidence="5 8" id="KW-0812">Transmembrane</keyword>
<feature type="transmembrane region" description="Helical" evidence="8">
    <location>
        <begin position="240"/>
        <end position="257"/>
    </location>
</feature>
<name>A0ABV2Q854_9BURK</name>